<accession>A0ACC2AWN7</accession>
<proteinExistence type="predicted"/>
<dbReference type="EMBL" id="CM055110">
    <property type="protein sequence ID" value="KAJ7521900.1"/>
    <property type="molecule type" value="Genomic_DNA"/>
</dbReference>
<sequence>MAMAVAMAMVLTSSSVLVFLLWIQSVASSPDHIVTYGQQDLNLVSGKRFLWPFPASVNQGHGVASLSQEFKFVQLASDGRASDNLKSAFYRYYGIIFSQHSLHGGSSLLLDQTLVLKQLQVHVHSQNEELQLGIDESYELSVPDSEDPTAASLKARTIYGALRGLETFSQLCAFNFTTRTIQVQNTPWEILDRPRFEYRGLLIDTSRHYQPLEVIRSVIDSMAYAKLNVLHWHIVDTESFPIEVPSFPDLWNGAYSNPERYTLEDAKDIVEYARLRGINVMAELDVPGHARSWGNGYPNLWPSSNCTQPLDVSNKFTFEVIDGIISDFAEVFRFKLMHLGGDEVDTTCWNVTPHIRAWLIEQNLSPFGAYEQFVLRAQKIALSHGYRPVNWEEPFDKFGSKLNNETVVHNWLGPGVAPEVVKAGYQCIVSNQDAWYLDHLDVPWETFYQNEPLAGITDTEQQKLVLGGEVCMWGESVDASDIQQTIWPRAAAAAEKLWSPLEVTKAGVSTALPRLEIFRCLLTERGIAAAPVRELGRKAPPGYGSCYEQ</sequence>
<dbReference type="Proteomes" id="UP001162992">
    <property type="component" value="Chromosome 19"/>
</dbReference>
<gene>
    <name evidence="1" type="ORF">O6H91_19G073500</name>
</gene>
<name>A0ACC2AWN7_DIPCM</name>
<keyword evidence="2" id="KW-1185">Reference proteome</keyword>
<protein>
    <submittedName>
        <fullName evidence="1">Uncharacterized protein</fullName>
    </submittedName>
</protein>
<evidence type="ECO:0000313" key="2">
    <source>
        <dbReference type="Proteomes" id="UP001162992"/>
    </source>
</evidence>
<reference evidence="2" key="1">
    <citation type="journal article" date="2024" name="Proc. Natl. Acad. Sci. U.S.A.">
        <title>Extraordinary preservation of gene collinearity over three hundred million years revealed in homosporous lycophytes.</title>
        <authorList>
            <person name="Li C."/>
            <person name="Wickell D."/>
            <person name="Kuo L.Y."/>
            <person name="Chen X."/>
            <person name="Nie B."/>
            <person name="Liao X."/>
            <person name="Peng D."/>
            <person name="Ji J."/>
            <person name="Jenkins J."/>
            <person name="Williams M."/>
            <person name="Shu S."/>
            <person name="Plott C."/>
            <person name="Barry K."/>
            <person name="Rajasekar S."/>
            <person name="Grimwood J."/>
            <person name="Han X."/>
            <person name="Sun S."/>
            <person name="Hou Z."/>
            <person name="He W."/>
            <person name="Dai G."/>
            <person name="Sun C."/>
            <person name="Schmutz J."/>
            <person name="Leebens-Mack J.H."/>
            <person name="Li F.W."/>
            <person name="Wang L."/>
        </authorList>
    </citation>
    <scope>NUCLEOTIDE SEQUENCE [LARGE SCALE GENOMIC DNA]</scope>
    <source>
        <strain evidence="2">cv. PW_Plant_1</strain>
    </source>
</reference>
<comment type="caution">
    <text evidence="1">The sequence shown here is derived from an EMBL/GenBank/DDBJ whole genome shotgun (WGS) entry which is preliminary data.</text>
</comment>
<evidence type="ECO:0000313" key="1">
    <source>
        <dbReference type="EMBL" id="KAJ7521900.1"/>
    </source>
</evidence>
<organism evidence="1 2">
    <name type="scientific">Diphasiastrum complanatum</name>
    <name type="common">Issler's clubmoss</name>
    <name type="synonym">Lycopodium complanatum</name>
    <dbReference type="NCBI Taxonomy" id="34168"/>
    <lineage>
        <taxon>Eukaryota</taxon>
        <taxon>Viridiplantae</taxon>
        <taxon>Streptophyta</taxon>
        <taxon>Embryophyta</taxon>
        <taxon>Tracheophyta</taxon>
        <taxon>Lycopodiopsida</taxon>
        <taxon>Lycopodiales</taxon>
        <taxon>Lycopodiaceae</taxon>
        <taxon>Lycopodioideae</taxon>
        <taxon>Diphasiastrum</taxon>
    </lineage>
</organism>